<dbReference type="STRING" id="1122195.SAMN02745164_01647"/>
<keyword evidence="5" id="KW-0547">Nucleotide-binding</keyword>
<dbReference type="InterPro" id="IPR003593">
    <property type="entry name" value="AAA+_ATPase"/>
</dbReference>
<dbReference type="PROSITE" id="PS50893">
    <property type="entry name" value="ABC_TRANSPORTER_2"/>
    <property type="match status" value="2"/>
</dbReference>
<keyword evidence="6 10" id="KW-0067">ATP-binding</keyword>
<dbReference type="CDD" id="cd03215">
    <property type="entry name" value="ABC_Carb_Monos_II"/>
    <property type="match status" value="1"/>
</dbReference>
<sequence length="538" mass="60338">MGADKAPMLLKYKKSLLRKVRAVSDFVLEMRNIWKVYPNGVTANKGVNLRIKKGEIHALLGENGAGKSTLMKILFGFEKPTEGEIYYNGKLVQINSPYRAIELGIGMVHQHFMLVPSLTVVENVVLGMEPRKGFSIDLKKSIEFVENEMNKYGLPVPLNEKVKDISVGMKQRVEIIKTLVRGADLIILDEPTAVLTPQETVELFKALKNLTAAGKTVIFITHKLNEVKEIADRITVLRRGKTIGEAEVKDITEKDMSRMMVGRDVDIEIEKEPAKPGNIVLEAKNLEYTRFDGVKMLKGLNLKLRQGEILGIAGVEGNGQTELVDIITGMDKPEKGEIFIFGKNMMDADNPHEFRKTGMSFIPADRMLYGVSKEDTIEENLISDRFEREPFSNHGVLDYNAITDNARKMIQEFDIRTDGPKTAVKMLSGGNIQKVVVAREFTSNSKIIIADQPTRGIDIAAADFIRRRLVKERDNNVAVLLVSSDLTELLSVSDRILVIYHGEFVAHFEDISKIDENILGEYMLGIKKMSKEEMGDLI</sequence>
<keyword evidence="7" id="KW-1278">Translocase</keyword>
<dbReference type="InterPro" id="IPR027417">
    <property type="entry name" value="P-loop_NTPase"/>
</dbReference>
<proteinExistence type="predicted"/>
<dbReference type="Gene3D" id="3.40.50.300">
    <property type="entry name" value="P-loop containing nucleotide triphosphate hydrolases"/>
    <property type="match status" value="2"/>
</dbReference>
<keyword evidence="4" id="KW-0677">Repeat</keyword>
<evidence type="ECO:0000313" key="11">
    <source>
        <dbReference type="Proteomes" id="UP000184334"/>
    </source>
</evidence>
<dbReference type="SMART" id="SM00382">
    <property type="entry name" value="AAA"/>
    <property type="match status" value="2"/>
</dbReference>
<dbReference type="GO" id="GO:0005886">
    <property type="term" value="C:plasma membrane"/>
    <property type="evidence" value="ECO:0007669"/>
    <property type="project" value="UniProtKB-SubCell"/>
</dbReference>
<gene>
    <name evidence="10" type="ORF">SAMN02745164_01647</name>
</gene>
<dbReference type="GO" id="GO:0005524">
    <property type="term" value="F:ATP binding"/>
    <property type="evidence" value="ECO:0007669"/>
    <property type="project" value="UniProtKB-KW"/>
</dbReference>
<evidence type="ECO:0000256" key="6">
    <source>
        <dbReference type="ARBA" id="ARBA00022840"/>
    </source>
</evidence>
<evidence type="ECO:0000256" key="4">
    <source>
        <dbReference type="ARBA" id="ARBA00022737"/>
    </source>
</evidence>
<accession>A0A1M4YD84</accession>
<dbReference type="Proteomes" id="UP000184334">
    <property type="component" value="Unassembled WGS sequence"/>
</dbReference>
<evidence type="ECO:0000256" key="5">
    <source>
        <dbReference type="ARBA" id="ARBA00022741"/>
    </source>
</evidence>
<keyword evidence="2" id="KW-0813">Transport</keyword>
<comment type="subcellular location">
    <subcellularLocation>
        <location evidence="1">Cell membrane</location>
        <topology evidence="1">Peripheral membrane protein</topology>
    </subcellularLocation>
</comment>
<evidence type="ECO:0000256" key="3">
    <source>
        <dbReference type="ARBA" id="ARBA00022475"/>
    </source>
</evidence>
<dbReference type="PANTHER" id="PTHR43790">
    <property type="entry name" value="CARBOHYDRATE TRANSPORT ATP-BINDING PROTEIN MG119-RELATED"/>
    <property type="match status" value="1"/>
</dbReference>
<dbReference type="InterPro" id="IPR050107">
    <property type="entry name" value="ABC_carbohydrate_import_ATPase"/>
</dbReference>
<dbReference type="GO" id="GO:0016887">
    <property type="term" value="F:ATP hydrolysis activity"/>
    <property type="evidence" value="ECO:0007669"/>
    <property type="project" value="InterPro"/>
</dbReference>
<keyword evidence="3" id="KW-1003">Cell membrane</keyword>
<dbReference type="AlphaFoldDB" id="A0A1M4YD84"/>
<keyword evidence="11" id="KW-1185">Reference proteome</keyword>
<evidence type="ECO:0000313" key="10">
    <source>
        <dbReference type="EMBL" id="SHF03669.1"/>
    </source>
</evidence>
<feature type="domain" description="ABC transporter" evidence="9">
    <location>
        <begin position="281"/>
        <end position="526"/>
    </location>
</feature>
<feature type="domain" description="ABC transporter" evidence="9">
    <location>
        <begin position="28"/>
        <end position="264"/>
    </location>
</feature>
<dbReference type="EMBL" id="FQUI01000030">
    <property type="protein sequence ID" value="SHF03669.1"/>
    <property type="molecule type" value="Genomic_DNA"/>
</dbReference>
<evidence type="ECO:0000256" key="7">
    <source>
        <dbReference type="ARBA" id="ARBA00022967"/>
    </source>
</evidence>
<organism evidence="10 11">
    <name type="scientific">Marinitoga hydrogenitolerans (strain DSM 16785 / JCM 12826 / AT1271)</name>
    <dbReference type="NCBI Taxonomy" id="1122195"/>
    <lineage>
        <taxon>Bacteria</taxon>
        <taxon>Thermotogati</taxon>
        <taxon>Thermotogota</taxon>
        <taxon>Thermotogae</taxon>
        <taxon>Petrotogales</taxon>
        <taxon>Petrotogaceae</taxon>
        <taxon>Marinitoga</taxon>
    </lineage>
</organism>
<evidence type="ECO:0000259" key="9">
    <source>
        <dbReference type="PROSITE" id="PS50893"/>
    </source>
</evidence>
<dbReference type="FunFam" id="3.40.50.300:FF:000127">
    <property type="entry name" value="Ribose import ATP-binding protein RbsA"/>
    <property type="match status" value="1"/>
</dbReference>
<keyword evidence="8" id="KW-0472">Membrane</keyword>
<dbReference type="PROSITE" id="PS00211">
    <property type="entry name" value="ABC_TRANSPORTER_1"/>
    <property type="match status" value="2"/>
</dbReference>
<reference evidence="10" key="1">
    <citation type="submission" date="2016-11" db="EMBL/GenBank/DDBJ databases">
        <authorList>
            <person name="Varghese N."/>
            <person name="Submissions S."/>
        </authorList>
    </citation>
    <scope>NUCLEOTIDE SEQUENCE [LARGE SCALE GENOMIC DNA]</scope>
    <source>
        <strain evidence="10">DSM 16785</strain>
    </source>
</reference>
<comment type="caution">
    <text evidence="10">The sequence shown here is derived from an EMBL/GenBank/DDBJ whole genome shotgun (WGS) entry which is preliminary data.</text>
</comment>
<protein>
    <submittedName>
        <fullName evidence="10">Nucleoside ABC transporter ATP-binding protein</fullName>
    </submittedName>
</protein>
<evidence type="ECO:0000256" key="8">
    <source>
        <dbReference type="ARBA" id="ARBA00023136"/>
    </source>
</evidence>
<dbReference type="Pfam" id="PF00005">
    <property type="entry name" value="ABC_tran"/>
    <property type="match status" value="2"/>
</dbReference>
<name>A0A1M4YD84_MARH1</name>
<dbReference type="InterPro" id="IPR017871">
    <property type="entry name" value="ABC_transporter-like_CS"/>
</dbReference>
<dbReference type="CDD" id="cd03216">
    <property type="entry name" value="ABC_Carb_Monos_I"/>
    <property type="match status" value="1"/>
</dbReference>
<dbReference type="PANTHER" id="PTHR43790:SF4">
    <property type="entry name" value="GUANOSINE IMPORT ATP-BINDING PROTEIN NUPO"/>
    <property type="match status" value="1"/>
</dbReference>
<evidence type="ECO:0000256" key="1">
    <source>
        <dbReference type="ARBA" id="ARBA00004202"/>
    </source>
</evidence>
<dbReference type="SUPFAM" id="SSF52540">
    <property type="entry name" value="P-loop containing nucleoside triphosphate hydrolases"/>
    <property type="match status" value="2"/>
</dbReference>
<dbReference type="InterPro" id="IPR003439">
    <property type="entry name" value="ABC_transporter-like_ATP-bd"/>
</dbReference>
<evidence type="ECO:0000256" key="2">
    <source>
        <dbReference type="ARBA" id="ARBA00022448"/>
    </source>
</evidence>